<dbReference type="OrthoDB" id="9799199at2"/>
<feature type="transmembrane region" description="Helical" evidence="19">
    <location>
        <begin position="211"/>
        <end position="232"/>
    </location>
</feature>
<evidence type="ECO:0000256" key="11">
    <source>
        <dbReference type="ARBA" id="ARBA00022692"/>
    </source>
</evidence>
<feature type="transmembrane region" description="Helical" evidence="19">
    <location>
        <begin position="119"/>
        <end position="138"/>
    </location>
</feature>
<keyword evidence="15 19" id="KW-0472">Membrane</keyword>
<evidence type="ECO:0000256" key="14">
    <source>
        <dbReference type="ARBA" id="ARBA00023098"/>
    </source>
</evidence>
<keyword evidence="8" id="KW-1003">Cell membrane</keyword>
<evidence type="ECO:0000256" key="9">
    <source>
        <dbReference type="ARBA" id="ARBA00022516"/>
    </source>
</evidence>
<comment type="catalytic activity">
    <reaction evidence="1 18">
        <text>a 1,2-diacyl-sn-glycero-3-phosphate + CTP + H(+) = a CDP-1,2-diacyl-sn-glycerol + diphosphate</text>
        <dbReference type="Rhea" id="RHEA:16229"/>
        <dbReference type="ChEBI" id="CHEBI:15378"/>
        <dbReference type="ChEBI" id="CHEBI:33019"/>
        <dbReference type="ChEBI" id="CHEBI:37563"/>
        <dbReference type="ChEBI" id="CHEBI:58332"/>
        <dbReference type="ChEBI" id="CHEBI:58608"/>
        <dbReference type="EC" id="2.7.7.41"/>
    </reaction>
</comment>
<keyword evidence="13 19" id="KW-1133">Transmembrane helix</keyword>
<evidence type="ECO:0000256" key="7">
    <source>
        <dbReference type="ARBA" id="ARBA00019373"/>
    </source>
</evidence>
<evidence type="ECO:0000256" key="19">
    <source>
        <dbReference type="SAM" id="Phobius"/>
    </source>
</evidence>
<evidence type="ECO:0000256" key="5">
    <source>
        <dbReference type="ARBA" id="ARBA00010185"/>
    </source>
</evidence>
<sequence length="288" mass="28997">MATPSEAASGIRRNPLAGREFQLRLVSGVVLATVVVSALIIGGGLFALVWLAAALVGTAEWIGMSRTGPRRLLLTLIGVTLVALSLCLREGAAPIVFLGVAALGTLGLLVLAQDGAARGRAVAGLAGGTVVALVPPGLRDDPAIGILGPAWMFAVVWSTDVVAYITGRTFGGPKLMPAVSPKKTWSGALGGLAAGTLAGIGLVMLARGYGWSPLAATSLLVVGLVSAAASVFSQAGDLAESALKRHWGVKDSGRSIPGHGGVMDRLDGFAAVALLAGLYLLAHRMGAV</sequence>
<evidence type="ECO:0000256" key="4">
    <source>
        <dbReference type="ARBA" id="ARBA00005189"/>
    </source>
</evidence>
<gene>
    <name evidence="20" type="ORF">SAMN05192565_10544</name>
</gene>
<evidence type="ECO:0000256" key="1">
    <source>
        <dbReference type="ARBA" id="ARBA00001698"/>
    </source>
</evidence>
<evidence type="ECO:0000256" key="6">
    <source>
        <dbReference type="ARBA" id="ARBA00012487"/>
    </source>
</evidence>
<keyword evidence="21" id="KW-1185">Reference proteome</keyword>
<keyword evidence="9" id="KW-0444">Lipid biosynthesis</keyword>
<evidence type="ECO:0000313" key="21">
    <source>
        <dbReference type="Proteomes" id="UP000199229"/>
    </source>
</evidence>
<dbReference type="PROSITE" id="PS01315">
    <property type="entry name" value="CDS"/>
    <property type="match status" value="1"/>
</dbReference>
<dbReference type="UniPathway" id="UPA00557">
    <property type="reaction ID" value="UER00614"/>
</dbReference>
<dbReference type="PANTHER" id="PTHR46382">
    <property type="entry name" value="PHOSPHATIDATE CYTIDYLYLTRANSFERASE"/>
    <property type="match status" value="1"/>
</dbReference>
<dbReference type="Proteomes" id="UP000199229">
    <property type="component" value="Unassembled WGS sequence"/>
</dbReference>
<evidence type="ECO:0000256" key="17">
    <source>
        <dbReference type="ARBA" id="ARBA00023264"/>
    </source>
</evidence>
<evidence type="ECO:0000256" key="12">
    <source>
        <dbReference type="ARBA" id="ARBA00022695"/>
    </source>
</evidence>
<feature type="transmembrane region" description="Helical" evidence="19">
    <location>
        <begin position="185"/>
        <end position="205"/>
    </location>
</feature>
<dbReference type="GO" id="GO:0004605">
    <property type="term" value="F:phosphatidate cytidylyltransferase activity"/>
    <property type="evidence" value="ECO:0007669"/>
    <property type="project" value="UniProtKB-EC"/>
</dbReference>
<evidence type="ECO:0000313" key="20">
    <source>
        <dbReference type="EMBL" id="SFG53541.1"/>
    </source>
</evidence>
<feature type="transmembrane region" description="Helical" evidence="19">
    <location>
        <begin position="68"/>
        <end position="86"/>
    </location>
</feature>
<name>A0A1I2SUI2_9HYPH</name>
<dbReference type="InterPro" id="IPR000374">
    <property type="entry name" value="PC_trans"/>
</dbReference>
<keyword evidence="17" id="KW-1208">Phospholipid metabolism</keyword>
<evidence type="ECO:0000256" key="15">
    <source>
        <dbReference type="ARBA" id="ARBA00023136"/>
    </source>
</evidence>
<evidence type="ECO:0000256" key="8">
    <source>
        <dbReference type="ARBA" id="ARBA00022475"/>
    </source>
</evidence>
<evidence type="ECO:0000256" key="13">
    <source>
        <dbReference type="ARBA" id="ARBA00022989"/>
    </source>
</evidence>
<evidence type="ECO:0000256" key="3">
    <source>
        <dbReference type="ARBA" id="ARBA00005119"/>
    </source>
</evidence>
<keyword evidence="11 18" id="KW-0812">Transmembrane</keyword>
<dbReference type="GO" id="GO:0016024">
    <property type="term" value="P:CDP-diacylglycerol biosynthetic process"/>
    <property type="evidence" value="ECO:0007669"/>
    <property type="project" value="UniProtKB-UniPathway"/>
</dbReference>
<evidence type="ECO:0000256" key="10">
    <source>
        <dbReference type="ARBA" id="ARBA00022679"/>
    </source>
</evidence>
<comment type="subcellular location">
    <subcellularLocation>
        <location evidence="2">Cell membrane</location>
        <topology evidence="2">Multi-pass membrane protein</topology>
    </subcellularLocation>
</comment>
<protein>
    <recommendedName>
        <fullName evidence="7 18">Phosphatidate cytidylyltransferase</fullName>
        <ecNumber evidence="6 18">2.7.7.41</ecNumber>
    </recommendedName>
</protein>
<dbReference type="EMBL" id="FOPM01000005">
    <property type="protein sequence ID" value="SFG53541.1"/>
    <property type="molecule type" value="Genomic_DNA"/>
</dbReference>
<dbReference type="GO" id="GO:0005886">
    <property type="term" value="C:plasma membrane"/>
    <property type="evidence" value="ECO:0007669"/>
    <property type="project" value="UniProtKB-SubCell"/>
</dbReference>
<dbReference type="RefSeq" id="WP_091969824.1">
    <property type="nucleotide sequence ID" value="NZ_FOPM01000005.1"/>
</dbReference>
<dbReference type="AlphaFoldDB" id="A0A1I2SUI2"/>
<dbReference type="PANTHER" id="PTHR46382:SF1">
    <property type="entry name" value="PHOSPHATIDATE CYTIDYLYLTRANSFERASE"/>
    <property type="match status" value="1"/>
</dbReference>
<evidence type="ECO:0000256" key="18">
    <source>
        <dbReference type="RuleBase" id="RU003938"/>
    </source>
</evidence>
<feature type="transmembrane region" description="Helical" evidence="19">
    <location>
        <begin position="92"/>
        <end position="112"/>
    </location>
</feature>
<feature type="transmembrane region" description="Helical" evidence="19">
    <location>
        <begin position="29"/>
        <end position="56"/>
    </location>
</feature>
<dbReference type="Pfam" id="PF01148">
    <property type="entry name" value="CTP_transf_1"/>
    <property type="match status" value="1"/>
</dbReference>
<comment type="pathway">
    <text evidence="4">Lipid metabolism.</text>
</comment>
<keyword evidence="16" id="KW-0594">Phospholipid biosynthesis</keyword>
<reference evidence="21" key="1">
    <citation type="submission" date="2016-10" db="EMBL/GenBank/DDBJ databases">
        <authorList>
            <person name="Varghese N."/>
            <person name="Submissions S."/>
        </authorList>
    </citation>
    <scope>NUCLEOTIDE SEQUENCE [LARGE SCALE GENOMIC DNA]</scope>
    <source>
        <strain evidence="21">Gh-105</strain>
    </source>
</reference>
<comment type="similarity">
    <text evidence="5 18">Belongs to the CDS family.</text>
</comment>
<keyword evidence="10 18" id="KW-0808">Transferase</keyword>
<keyword evidence="14" id="KW-0443">Lipid metabolism</keyword>
<organism evidence="20 21">
    <name type="scientific">Methylobacterium gossipiicola</name>
    <dbReference type="NCBI Taxonomy" id="582675"/>
    <lineage>
        <taxon>Bacteria</taxon>
        <taxon>Pseudomonadati</taxon>
        <taxon>Pseudomonadota</taxon>
        <taxon>Alphaproteobacteria</taxon>
        <taxon>Hyphomicrobiales</taxon>
        <taxon>Methylobacteriaceae</taxon>
        <taxon>Methylobacterium</taxon>
    </lineage>
</organism>
<dbReference type="STRING" id="582675.SAMN05192565_10544"/>
<evidence type="ECO:0000256" key="16">
    <source>
        <dbReference type="ARBA" id="ARBA00023209"/>
    </source>
</evidence>
<keyword evidence="12 18" id="KW-0548">Nucleotidyltransferase</keyword>
<dbReference type="EC" id="2.7.7.41" evidence="6 18"/>
<comment type="pathway">
    <text evidence="3 18">Phospholipid metabolism; CDP-diacylglycerol biosynthesis; CDP-diacylglycerol from sn-glycerol 3-phosphate: step 3/3.</text>
</comment>
<proteinExistence type="inferred from homology"/>
<accession>A0A1I2SUI2</accession>
<feature type="transmembrane region" description="Helical" evidence="19">
    <location>
        <begin position="144"/>
        <end position="165"/>
    </location>
</feature>
<evidence type="ECO:0000256" key="2">
    <source>
        <dbReference type="ARBA" id="ARBA00004651"/>
    </source>
</evidence>